<keyword evidence="3" id="KW-1185">Reference proteome</keyword>
<dbReference type="AlphaFoldDB" id="A0AAD9Z3J7"/>
<reference evidence="2" key="1">
    <citation type="submission" date="2022-11" db="EMBL/GenBank/DDBJ databases">
        <title>Chromosomal genome sequence assembly and mating type (MAT) locus characterization of the leprose asexual lichenized fungus Lepraria neglecta (Nyl.) Erichsen.</title>
        <authorList>
            <person name="Allen J.L."/>
            <person name="Pfeffer B."/>
        </authorList>
    </citation>
    <scope>NUCLEOTIDE SEQUENCE</scope>
    <source>
        <strain evidence="2">Allen 5258</strain>
    </source>
</reference>
<organism evidence="2 3">
    <name type="scientific">Lepraria neglecta</name>
    <dbReference type="NCBI Taxonomy" id="209136"/>
    <lineage>
        <taxon>Eukaryota</taxon>
        <taxon>Fungi</taxon>
        <taxon>Dikarya</taxon>
        <taxon>Ascomycota</taxon>
        <taxon>Pezizomycotina</taxon>
        <taxon>Lecanoromycetes</taxon>
        <taxon>OSLEUM clade</taxon>
        <taxon>Lecanoromycetidae</taxon>
        <taxon>Lecanorales</taxon>
        <taxon>Lecanorineae</taxon>
        <taxon>Stereocaulaceae</taxon>
        <taxon>Lepraria</taxon>
    </lineage>
</organism>
<sequence>MSFSTIAILLAALGLQTHALPTSDNLNTDLVERQAGPVGVLPEILMVAVIDAGGPAVEAFGLGGQIAKELFGNLDQDEPYVKTDDVSSGR</sequence>
<keyword evidence="1" id="KW-0732">Signal</keyword>
<evidence type="ECO:0000313" key="3">
    <source>
        <dbReference type="Proteomes" id="UP001276659"/>
    </source>
</evidence>
<feature type="signal peptide" evidence="1">
    <location>
        <begin position="1"/>
        <end position="19"/>
    </location>
</feature>
<feature type="chain" id="PRO_5042283693" evidence="1">
    <location>
        <begin position="20"/>
        <end position="90"/>
    </location>
</feature>
<evidence type="ECO:0000256" key="1">
    <source>
        <dbReference type="SAM" id="SignalP"/>
    </source>
</evidence>
<gene>
    <name evidence="2" type="ORF">OEA41_002843</name>
</gene>
<dbReference type="EMBL" id="JASNWA010000008">
    <property type="protein sequence ID" value="KAK3170761.1"/>
    <property type="molecule type" value="Genomic_DNA"/>
</dbReference>
<accession>A0AAD9Z3J7</accession>
<name>A0AAD9Z3J7_9LECA</name>
<evidence type="ECO:0000313" key="2">
    <source>
        <dbReference type="EMBL" id="KAK3170761.1"/>
    </source>
</evidence>
<protein>
    <submittedName>
        <fullName evidence="2">Uncharacterized protein</fullName>
    </submittedName>
</protein>
<proteinExistence type="predicted"/>
<comment type="caution">
    <text evidence="2">The sequence shown here is derived from an EMBL/GenBank/DDBJ whole genome shotgun (WGS) entry which is preliminary data.</text>
</comment>
<dbReference type="Proteomes" id="UP001276659">
    <property type="component" value="Unassembled WGS sequence"/>
</dbReference>